<reference evidence="10" key="3">
    <citation type="submission" date="2025-09" db="UniProtKB">
        <authorList>
            <consortium name="Ensembl"/>
        </authorList>
    </citation>
    <scope>IDENTIFICATION</scope>
</reference>
<evidence type="ECO:0000256" key="6">
    <source>
        <dbReference type="ARBA" id="ARBA00023157"/>
    </source>
</evidence>
<feature type="transmembrane region" description="Helical" evidence="7">
    <location>
        <begin position="540"/>
        <end position="557"/>
    </location>
</feature>
<dbReference type="GO" id="GO:0007189">
    <property type="term" value="P:adenylate cyclase-activating G protein-coupled receptor signaling pathway"/>
    <property type="evidence" value="ECO:0007669"/>
    <property type="project" value="TreeGrafter"/>
</dbReference>
<keyword evidence="2 7" id="KW-0812">Transmembrane</keyword>
<keyword evidence="6" id="KW-1015">Disulfide bond</keyword>
<reference evidence="10" key="1">
    <citation type="submission" date="2020-07" db="EMBL/GenBank/DDBJ databases">
        <title>A long reads based de novo assembly of the rainbow trout Arlee double haploid line genome.</title>
        <authorList>
            <person name="Gao G."/>
            <person name="Palti Y."/>
        </authorList>
    </citation>
    <scope>NUCLEOTIDE SEQUENCE [LARGE SCALE GENOMIC DNA]</scope>
</reference>
<keyword evidence="5 7" id="KW-0472">Membrane</keyword>
<feature type="transmembrane region" description="Helical" evidence="7">
    <location>
        <begin position="474"/>
        <end position="497"/>
    </location>
</feature>
<dbReference type="Gene3D" id="2.60.120.200">
    <property type="match status" value="1"/>
</dbReference>
<accession>A0A8C7PQR5</accession>
<dbReference type="InterPro" id="IPR046338">
    <property type="entry name" value="GAIN_dom_sf"/>
</dbReference>
<dbReference type="PROSITE" id="PS50221">
    <property type="entry name" value="GAIN_B"/>
    <property type="match status" value="1"/>
</dbReference>
<dbReference type="SMART" id="SM00303">
    <property type="entry name" value="GPS"/>
    <property type="match status" value="1"/>
</dbReference>
<dbReference type="FunFam" id="2.60.120.200:FF:000314">
    <property type="entry name" value="Adhesion G-protein coupled receptor D1"/>
    <property type="match status" value="1"/>
</dbReference>
<feature type="transmembrane region" description="Helical" evidence="7">
    <location>
        <begin position="617"/>
        <end position="643"/>
    </location>
</feature>
<feature type="domain" description="G-protein coupled receptors family 2 profile 2" evidence="9">
    <location>
        <begin position="471"/>
        <end position="715"/>
    </location>
</feature>
<evidence type="ECO:0000259" key="8">
    <source>
        <dbReference type="PROSITE" id="PS50221"/>
    </source>
</evidence>
<dbReference type="GeneTree" id="ENSGT00940000159783"/>
<keyword evidence="11" id="KW-1185">Reference proteome</keyword>
<dbReference type="Pfam" id="PF13385">
    <property type="entry name" value="Laminin_G_3"/>
    <property type="match status" value="1"/>
</dbReference>
<evidence type="ECO:0000256" key="5">
    <source>
        <dbReference type="ARBA" id="ARBA00023136"/>
    </source>
</evidence>
<dbReference type="PROSITE" id="PS50261">
    <property type="entry name" value="G_PROTEIN_RECEP_F2_4"/>
    <property type="match status" value="1"/>
</dbReference>
<feature type="transmembrane region" description="Helical" evidence="7">
    <location>
        <begin position="664"/>
        <end position="685"/>
    </location>
</feature>
<dbReference type="AlphaFoldDB" id="A0A8C7PQR5"/>
<evidence type="ECO:0000256" key="4">
    <source>
        <dbReference type="ARBA" id="ARBA00022989"/>
    </source>
</evidence>
<dbReference type="SUPFAM" id="SSF49899">
    <property type="entry name" value="Concanavalin A-like lectins/glucanases"/>
    <property type="match status" value="1"/>
</dbReference>
<dbReference type="Gene3D" id="1.20.1070.10">
    <property type="entry name" value="Rhodopsin 7-helix transmembrane proteins"/>
    <property type="match status" value="1"/>
</dbReference>
<sequence length="779" mass="86573">ICIYIEYCCSCNQAMELLFEILFVTTFVLATASHYWPLDSVDGIHGLWDQIGNRPDIVEGMVNKGIYLNGDNGGTFLHFGNYQNSCISDPTLCGPEGITFSFFWKNQEAESRFAIASGGKVISNGFSVYANAYAGYVEFYTRGNSKRWRANINIPGPFWTHILFTWTLTDGLNIYINGTFNTSDPTGNVSMNYGDPYPDLVIGTGNEQSYGHYVTGAFDEFVIWERALSPEEILMYYKAATGNPALSLSQGLSQIFDPPMNHHHQQITLCFWLPVRTPPGLVLELVNHSQCSLSLCFQPPTPIDYSLMKIPQNYNLPHYRFPMQGKNYISVPGEAFTMQCECPTSHFTMINEAADFKDHKIQVASFLISLKVEPSPALSVNLSGAPLIKIVLTHILNRDQQGQALNQSNKVFLYCAFLDYSSKVGVWSNEGCVRSGGNMSYSVCLCNHLTNFAILMQVVPMELTKAHQVALSTISYIGCSISIFCLTITLVTFAILSSVSTIRNQRYHIHANLSFAILVAQILLLISFCFDPGTLPCKVMAVLLHFFFLSAFAWMLVEGLHLYSMVIKVFGSEGSKHFYYYGIGWGSPLVICVVSMTSALDSYGEIGNCWLSLKNGAIWAFVAPALFVIVVNIVILISVTRIISRISSENYKVHGDANAVKLTAKAVAVLLPILGISWIFGVLAINDHALMFQYMFAVFNSLQGFFIFLFHCLLNSEVRAAFKHKTKVWSLTSSSIRNINVKPFNSDVMNGNRGGASPTKMNTWDKSTNSANRIDLSAV</sequence>
<dbReference type="PRINTS" id="PR00249">
    <property type="entry name" value="GPCRSECRETIN"/>
</dbReference>
<dbReference type="InterPro" id="IPR017981">
    <property type="entry name" value="GPCR_2-like_7TM"/>
</dbReference>
<protein>
    <submittedName>
        <fullName evidence="10">Adhesion G protein-coupled receptor D1</fullName>
    </submittedName>
</protein>
<proteinExistence type="predicted"/>
<dbReference type="GO" id="GO:0007166">
    <property type="term" value="P:cell surface receptor signaling pathway"/>
    <property type="evidence" value="ECO:0007669"/>
    <property type="project" value="InterPro"/>
</dbReference>
<feature type="domain" description="GAIN-B" evidence="8">
    <location>
        <begin position="305"/>
        <end position="462"/>
    </location>
</feature>
<dbReference type="Pfam" id="PF01825">
    <property type="entry name" value="GPS"/>
    <property type="match status" value="1"/>
</dbReference>
<dbReference type="GO" id="GO:0004930">
    <property type="term" value="F:G protein-coupled receptor activity"/>
    <property type="evidence" value="ECO:0007669"/>
    <property type="project" value="InterPro"/>
</dbReference>
<dbReference type="PANTHER" id="PTHR12011">
    <property type="entry name" value="ADHESION G-PROTEIN COUPLED RECEPTOR"/>
    <property type="match status" value="1"/>
</dbReference>
<feature type="transmembrane region" description="Helical" evidence="7">
    <location>
        <begin position="578"/>
        <end position="597"/>
    </location>
</feature>
<dbReference type="SUPFAM" id="SSF81321">
    <property type="entry name" value="Family A G protein-coupled receptor-like"/>
    <property type="match status" value="1"/>
</dbReference>
<keyword evidence="4 7" id="KW-1133">Transmembrane helix</keyword>
<comment type="subcellular location">
    <subcellularLocation>
        <location evidence="1">Membrane</location>
        <topology evidence="1">Multi-pass membrane protein</topology>
    </subcellularLocation>
</comment>
<evidence type="ECO:0000256" key="3">
    <source>
        <dbReference type="ARBA" id="ARBA00022729"/>
    </source>
</evidence>
<dbReference type="GO" id="GO:0005886">
    <property type="term" value="C:plasma membrane"/>
    <property type="evidence" value="ECO:0007669"/>
    <property type="project" value="TreeGrafter"/>
</dbReference>
<dbReference type="InterPro" id="IPR057244">
    <property type="entry name" value="GAIN_B"/>
</dbReference>
<dbReference type="PANTHER" id="PTHR12011:SF216">
    <property type="entry name" value="ADHESION G-PROTEIN COUPLED RECEPTOR D1"/>
    <property type="match status" value="1"/>
</dbReference>
<feature type="transmembrane region" description="Helical" evidence="7">
    <location>
        <begin position="691"/>
        <end position="714"/>
    </location>
</feature>
<feature type="transmembrane region" description="Helical" evidence="7">
    <location>
        <begin position="509"/>
        <end position="528"/>
    </location>
</feature>
<dbReference type="Gene3D" id="2.60.220.50">
    <property type="match status" value="1"/>
</dbReference>
<dbReference type="Ensembl" id="ENSOMYT00000027810.2">
    <property type="protein sequence ID" value="ENSOMYP00000025399.2"/>
    <property type="gene ID" value="ENSOMYG00000011145.2"/>
</dbReference>
<evidence type="ECO:0000313" key="11">
    <source>
        <dbReference type="Proteomes" id="UP000694395"/>
    </source>
</evidence>
<dbReference type="Proteomes" id="UP000694395">
    <property type="component" value="Chromosome 11"/>
</dbReference>
<reference evidence="10" key="2">
    <citation type="submission" date="2025-08" db="UniProtKB">
        <authorList>
            <consortium name="Ensembl"/>
        </authorList>
    </citation>
    <scope>IDENTIFICATION</scope>
</reference>
<dbReference type="Pfam" id="PF00002">
    <property type="entry name" value="7tm_2"/>
    <property type="match status" value="1"/>
</dbReference>
<dbReference type="PROSITE" id="PS00650">
    <property type="entry name" value="G_PROTEIN_RECEP_F2_2"/>
    <property type="match status" value="1"/>
</dbReference>
<dbReference type="InterPro" id="IPR000832">
    <property type="entry name" value="GPCR_2_secretin-like"/>
</dbReference>
<dbReference type="InterPro" id="IPR017983">
    <property type="entry name" value="GPCR_2_secretin-like_CS"/>
</dbReference>
<organism evidence="10 11">
    <name type="scientific">Oncorhynchus mykiss</name>
    <name type="common">Rainbow trout</name>
    <name type="synonym">Salmo gairdneri</name>
    <dbReference type="NCBI Taxonomy" id="8022"/>
    <lineage>
        <taxon>Eukaryota</taxon>
        <taxon>Metazoa</taxon>
        <taxon>Chordata</taxon>
        <taxon>Craniata</taxon>
        <taxon>Vertebrata</taxon>
        <taxon>Euteleostomi</taxon>
        <taxon>Actinopterygii</taxon>
        <taxon>Neopterygii</taxon>
        <taxon>Teleostei</taxon>
        <taxon>Protacanthopterygii</taxon>
        <taxon>Salmoniformes</taxon>
        <taxon>Salmonidae</taxon>
        <taxon>Salmoninae</taxon>
        <taxon>Oncorhynchus</taxon>
    </lineage>
</organism>
<dbReference type="InterPro" id="IPR013320">
    <property type="entry name" value="ConA-like_dom_sf"/>
</dbReference>
<evidence type="ECO:0000313" key="10">
    <source>
        <dbReference type="Ensembl" id="ENSOMYP00000025399.2"/>
    </source>
</evidence>
<evidence type="ECO:0000256" key="2">
    <source>
        <dbReference type="ARBA" id="ARBA00022692"/>
    </source>
</evidence>
<name>A0A8C7PQR5_ONCMY</name>
<dbReference type="InterPro" id="IPR000203">
    <property type="entry name" value="GPS"/>
</dbReference>
<evidence type="ECO:0000256" key="1">
    <source>
        <dbReference type="ARBA" id="ARBA00004141"/>
    </source>
</evidence>
<dbReference type="FunFam" id="1.20.1070.10:FF:000073">
    <property type="entry name" value="Adhesion G-protein coupled receptor D1"/>
    <property type="match status" value="1"/>
</dbReference>
<evidence type="ECO:0000259" key="9">
    <source>
        <dbReference type="PROSITE" id="PS50261"/>
    </source>
</evidence>
<keyword evidence="3" id="KW-0732">Signal</keyword>
<evidence type="ECO:0000256" key="7">
    <source>
        <dbReference type="SAM" id="Phobius"/>
    </source>
</evidence>